<evidence type="ECO:0000313" key="6">
    <source>
        <dbReference type="Proteomes" id="UP000178367"/>
    </source>
</evidence>
<dbReference type="AlphaFoldDB" id="A0A1F5SMI5"/>
<evidence type="ECO:0000256" key="3">
    <source>
        <dbReference type="ARBA" id="ARBA00023163"/>
    </source>
</evidence>
<dbReference type="NCBIfam" id="NF033788">
    <property type="entry name" value="HTH_metalloreg"/>
    <property type="match status" value="1"/>
</dbReference>
<comment type="caution">
    <text evidence="5">The sequence shown here is derived from an EMBL/GenBank/DDBJ whole genome shotgun (WGS) entry which is preliminary data.</text>
</comment>
<evidence type="ECO:0000259" key="4">
    <source>
        <dbReference type="PROSITE" id="PS50987"/>
    </source>
</evidence>
<dbReference type="PANTHER" id="PTHR43132">
    <property type="entry name" value="ARSENICAL RESISTANCE OPERON REPRESSOR ARSR-RELATED"/>
    <property type="match status" value="1"/>
</dbReference>
<dbReference type="EMBL" id="MFGB01000005">
    <property type="protein sequence ID" value="OGF27918.1"/>
    <property type="molecule type" value="Genomic_DNA"/>
</dbReference>
<dbReference type="Gene3D" id="1.10.10.10">
    <property type="entry name" value="Winged helix-like DNA-binding domain superfamily/Winged helix DNA-binding domain"/>
    <property type="match status" value="1"/>
</dbReference>
<evidence type="ECO:0000256" key="2">
    <source>
        <dbReference type="ARBA" id="ARBA00023125"/>
    </source>
</evidence>
<dbReference type="SMART" id="SM00418">
    <property type="entry name" value="HTH_ARSR"/>
    <property type="match status" value="1"/>
</dbReference>
<dbReference type="GO" id="GO:0003700">
    <property type="term" value="F:DNA-binding transcription factor activity"/>
    <property type="evidence" value="ECO:0007669"/>
    <property type="project" value="InterPro"/>
</dbReference>
<dbReference type="CDD" id="cd00090">
    <property type="entry name" value="HTH_ARSR"/>
    <property type="match status" value="1"/>
</dbReference>
<dbReference type="InterPro" id="IPR011991">
    <property type="entry name" value="ArsR-like_HTH"/>
</dbReference>
<dbReference type="PROSITE" id="PS50987">
    <property type="entry name" value="HTH_ARSR_2"/>
    <property type="match status" value="1"/>
</dbReference>
<feature type="domain" description="HTH arsR-type" evidence="4">
    <location>
        <begin position="10"/>
        <end position="101"/>
    </location>
</feature>
<keyword evidence="2" id="KW-0238">DNA-binding</keyword>
<dbReference type="InterPro" id="IPR001845">
    <property type="entry name" value="HTH_ArsR_DNA-bd_dom"/>
</dbReference>
<dbReference type="SUPFAM" id="SSF46785">
    <property type="entry name" value="Winged helix' DNA-binding domain"/>
    <property type="match status" value="1"/>
</dbReference>
<dbReference type="InterPro" id="IPR051011">
    <property type="entry name" value="Metal_resp_trans_reg"/>
</dbReference>
<dbReference type="PANTHER" id="PTHR43132:SF6">
    <property type="entry name" value="HTH-TYPE TRANSCRIPTIONAL REPRESSOR CZRA"/>
    <property type="match status" value="1"/>
</dbReference>
<gene>
    <name evidence="5" type="ORF">A2227_04885</name>
</gene>
<keyword evidence="3" id="KW-0804">Transcription</keyword>
<reference evidence="5 6" key="1">
    <citation type="journal article" date="2016" name="Nat. Commun.">
        <title>Thousands of microbial genomes shed light on interconnected biogeochemical processes in an aquifer system.</title>
        <authorList>
            <person name="Anantharaman K."/>
            <person name="Brown C.T."/>
            <person name="Hug L.A."/>
            <person name="Sharon I."/>
            <person name="Castelle C.J."/>
            <person name="Probst A.J."/>
            <person name="Thomas B.C."/>
            <person name="Singh A."/>
            <person name="Wilkins M.J."/>
            <person name="Karaoz U."/>
            <person name="Brodie E.L."/>
            <person name="Williams K.H."/>
            <person name="Hubbard S.S."/>
            <person name="Banfield J.F."/>
        </authorList>
    </citation>
    <scope>NUCLEOTIDE SEQUENCE [LARGE SCALE GENOMIC DNA]</scope>
</reference>
<proteinExistence type="predicted"/>
<dbReference type="GO" id="GO:0003677">
    <property type="term" value="F:DNA binding"/>
    <property type="evidence" value="ECO:0007669"/>
    <property type="project" value="UniProtKB-KW"/>
</dbReference>
<name>A0A1F5SMI5_9BACT</name>
<keyword evidence="1" id="KW-0805">Transcription regulation</keyword>
<sequence>MKLDCCNNKQNEKELKETVAFLRAISEENRLKILCILKKQELCVCDIWKFLDLPQNLVSHHLKVLKDFGLLGSRKEGTKVIYFLNPGNTGKHIARLSHFIL</sequence>
<dbReference type="InterPro" id="IPR036390">
    <property type="entry name" value="WH_DNA-bd_sf"/>
</dbReference>
<dbReference type="STRING" id="1797994.A2227_04885"/>
<evidence type="ECO:0000313" key="5">
    <source>
        <dbReference type="EMBL" id="OGF27918.1"/>
    </source>
</evidence>
<organism evidence="5 6">
    <name type="scientific">Candidatus Falkowbacteria bacterium RIFOXYA2_FULL_47_19</name>
    <dbReference type="NCBI Taxonomy" id="1797994"/>
    <lineage>
        <taxon>Bacteria</taxon>
        <taxon>Candidatus Falkowiibacteriota</taxon>
    </lineage>
</organism>
<evidence type="ECO:0000256" key="1">
    <source>
        <dbReference type="ARBA" id="ARBA00023015"/>
    </source>
</evidence>
<dbReference type="PRINTS" id="PR00778">
    <property type="entry name" value="HTHARSR"/>
</dbReference>
<dbReference type="Proteomes" id="UP000178367">
    <property type="component" value="Unassembled WGS sequence"/>
</dbReference>
<protein>
    <recommendedName>
        <fullName evidence="4">HTH arsR-type domain-containing protein</fullName>
    </recommendedName>
</protein>
<dbReference type="InterPro" id="IPR036388">
    <property type="entry name" value="WH-like_DNA-bd_sf"/>
</dbReference>
<dbReference type="Pfam" id="PF01022">
    <property type="entry name" value="HTH_5"/>
    <property type="match status" value="1"/>
</dbReference>
<accession>A0A1F5SMI5</accession>